<gene>
    <name evidence="1" type="ORF">ORAREDHAP_LOCUS47477</name>
</gene>
<evidence type="ECO:0000313" key="2">
    <source>
        <dbReference type="Proteomes" id="UP000507245"/>
    </source>
</evidence>
<sequence>MLGVWHGDLSVELKSSDDLSSFGQLLVGLTQKLPFGSSHTGHVQPHADQLSHATQALPLASVERKGRNCAGPRFGKWRIGPRGLVP</sequence>
<name>A0A6J5Y0W3_PRUAR</name>
<keyword evidence="2" id="KW-1185">Reference proteome</keyword>
<evidence type="ECO:0000313" key="1">
    <source>
        <dbReference type="EMBL" id="CAB4319806.1"/>
    </source>
</evidence>
<organism evidence="1 2">
    <name type="scientific">Prunus armeniaca</name>
    <name type="common">Apricot</name>
    <name type="synonym">Armeniaca vulgaris</name>
    <dbReference type="NCBI Taxonomy" id="36596"/>
    <lineage>
        <taxon>Eukaryota</taxon>
        <taxon>Viridiplantae</taxon>
        <taxon>Streptophyta</taxon>
        <taxon>Embryophyta</taxon>
        <taxon>Tracheophyta</taxon>
        <taxon>Spermatophyta</taxon>
        <taxon>Magnoliopsida</taxon>
        <taxon>eudicotyledons</taxon>
        <taxon>Gunneridae</taxon>
        <taxon>Pentapetalae</taxon>
        <taxon>rosids</taxon>
        <taxon>fabids</taxon>
        <taxon>Rosales</taxon>
        <taxon>Rosaceae</taxon>
        <taxon>Amygdaloideae</taxon>
        <taxon>Amygdaleae</taxon>
        <taxon>Prunus</taxon>
    </lineage>
</organism>
<dbReference type="AlphaFoldDB" id="A0A6J5Y0W3"/>
<dbReference type="Proteomes" id="UP000507245">
    <property type="component" value="Unassembled WGS sequence"/>
</dbReference>
<reference evidence="2" key="1">
    <citation type="journal article" date="2020" name="Genome Biol.">
        <title>Gamete binning: chromosome-level and haplotype-resolved genome assembly enabled by high-throughput single-cell sequencing of gamete genomes.</title>
        <authorList>
            <person name="Campoy J.A."/>
            <person name="Sun H."/>
            <person name="Goel M."/>
            <person name="Jiao W.-B."/>
            <person name="Folz-Donahue K."/>
            <person name="Wang N."/>
            <person name="Rubio M."/>
            <person name="Liu C."/>
            <person name="Kukat C."/>
            <person name="Ruiz D."/>
            <person name="Huettel B."/>
            <person name="Schneeberger K."/>
        </authorList>
    </citation>
    <scope>NUCLEOTIDE SEQUENCE [LARGE SCALE GENOMIC DNA]</scope>
    <source>
        <strain evidence="2">cv. Rojo Pasion</strain>
    </source>
</reference>
<accession>A0A6J5Y0W3</accession>
<dbReference type="EMBL" id="CAEKKB010000008">
    <property type="protein sequence ID" value="CAB4319806.1"/>
    <property type="molecule type" value="Genomic_DNA"/>
</dbReference>
<proteinExistence type="predicted"/>
<protein>
    <submittedName>
        <fullName evidence="1">Uncharacterized protein</fullName>
    </submittedName>
</protein>